<protein>
    <submittedName>
        <fullName evidence="2">Secreted protein</fullName>
    </submittedName>
</protein>
<dbReference type="EMBL" id="MZ326857">
    <property type="protein sequence ID" value="QYW01871.1"/>
    <property type="molecule type" value="Genomic_DNA"/>
</dbReference>
<keyword evidence="1" id="KW-0812">Transmembrane</keyword>
<accession>A0AAE8BJA3</accession>
<proteinExistence type="predicted"/>
<keyword evidence="1" id="KW-0472">Membrane</keyword>
<dbReference type="Proteomes" id="UP000827904">
    <property type="component" value="Segment"/>
</dbReference>
<organism evidence="2 3">
    <name type="scientific">Stenotrophomonas phage Piffle</name>
    <dbReference type="NCBI Taxonomy" id="2859656"/>
    <lineage>
        <taxon>Viruses</taxon>
        <taxon>Duplodnaviria</taxon>
        <taxon>Heunggongvirae</taxon>
        <taxon>Uroviricota</taxon>
        <taxon>Caudoviricetes</taxon>
        <taxon>Schitoviridae</taxon>
        <taxon>Pokkenvirus</taxon>
        <taxon>Pokkenvirus piffle</taxon>
    </lineage>
</organism>
<keyword evidence="3" id="KW-1185">Reference proteome</keyword>
<feature type="transmembrane region" description="Helical" evidence="1">
    <location>
        <begin position="28"/>
        <end position="50"/>
    </location>
</feature>
<evidence type="ECO:0000256" key="1">
    <source>
        <dbReference type="SAM" id="Phobius"/>
    </source>
</evidence>
<name>A0AAE8BJA3_9CAUD</name>
<evidence type="ECO:0000313" key="2">
    <source>
        <dbReference type="EMBL" id="QYW01871.1"/>
    </source>
</evidence>
<evidence type="ECO:0000313" key="3">
    <source>
        <dbReference type="Proteomes" id="UP000827904"/>
    </source>
</evidence>
<sequence length="57" mass="6314">MKVWHFTLGLLLAILIIANIKAVFTFLAILAVVILVLVLVVFCAAVVWLIDKVFFNG</sequence>
<reference evidence="2 3" key="1">
    <citation type="submission" date="2021-06" db="EMBL/GenBank/DDBJ databases">
        <title>Complete genome sequence of Stenotrophomonas maltophilia phage Piffle.</title>
        <authorList>
            <person name="Kirchhoff M."/>
            <person name="Ortega C."/>
            <person name="Clark J."/>
            <person name="Liu M."/>
            <person name="Burrowes B."/>
        </authorList>
    </citation>
    <scope>NUCLEOTIDE SEQUENCE [LARGE SCALE GENOMIC DNA]</scope>
</reference>
<gene>
    <name evidence="2" type="ORF">CPT_Piffle_011</name>
</gene>
<keyword evidence="1" id="KW-1133">Transmembrane helix</keyword>